<gene>
    <name evidence="1" type="ORF">JAZ07_03420</name>
</gene>
<dbReference type="EMBL" id="JAEPCM010000095">
    <property type="protein sequence ID" value="MCG7945377.1"/>
    <property type="molecule type" value="Genomic_DNA"/>
</dbReference>
<sequence length="155" mass="16951">GYTMHRIPLAILILGLILSGCDFVPAPSNVKVSKQPADGLTQNSFGRSFLQQLVDEVVEGAELSLSQAYDRNNIPATERISKPRAAGRYEWVGDQQLAVIDLSYSNSPMRVMRVVGIEADQMITINCISPTGIPLKMTAPEDECSNAIAEQFKLK</sequence>
<reference evidence="1" key="1">
    <citation type="journal article" date="2021" name="Proc. Natl. Acad. Sci. U.S.A.">
        <title>Global biogeography of chemosynthetic symbionts reveals both localized and globally distributed symbiont groups. .</title>
        <authorList>
            <person name="Osvatic J.T."/>
            <person name="Wilkins L.G.E."/>
            <person name="Leibrecht L."/>
            <person name="Leray M."/>
            <person name="Zauner S."/>
            <person name="Polzin J."/>
            <person name="Camacho Y."/>
            <person name="Gros O."/>
            <person name="van Gils J.A."/>
            <person name="Eisen J.A."/>
            <person name="Petersen J.M."/>
            <person name="Yuen B."/>
        </authorList>
    </citation>
    <scope>NUCLEOTIDE SEQUENCE</scope>
    <source>
        <strain evidence="1">MAGclacostrist064TRANS</strain>
    </source>
</reference>
<dbReference type="AlphaFoldDB" id="A0A9E4KAH6"/>
<feature type="non-terminal residue" evidence="1">
    <location>
        <position position="1"/>
    </location>
</feature>
<proteinExistence type="predicted"/>
<organism evidence="1 2">
    <name type="scientific">Candidatus Thiodiazotropha taylori</name>
    <dbReference type="NCBI Taxonomy" id="2792791"/>
    <lineage>
        <taxon>Bacteria</taxon>
        <taxon>Pseudomonadati</taxon>
        <taxon>Pseudomonadota</taxon>
        <taxon>Gammaproteobacteria</taxon>
        <taxon>Chromatiales</taxon>
        <taxon>Sedimenticolaceae</taxon>
        <taxon>Candidatus Thiodiazotropha</taxon>
    </lineage>
</organism>
<name>A0A9E4KAH6_9GAMM</name>
<comment type="caution">
    <text evidence="1">The sequence shown here is derived from an EMBL/GenBank/DDBJ whole genome shotgun (WGS) entry which is preliminary data.</text>
</comment>
<evidence type="ECO:0000313" key="2">
    <source>
        <dbReference type="Proteomes" id="UP000886667"/>
    </source>
</evidence>
<dbReference type="Proteomes" id="UP000886667">
    <property type="component" value="Unassembled WGS sequence"/>
</dbReference>
<accession>A0A9E4KAH6</accession>
<evidence type="ECO:0000313" key="1">
    <source>
        <dbReference type="EMBL" id="MCG7945377.1"/>
    </source>
</evidence>
<protein>
    <submittedName>
        <fullName evidence="1">Uncharacterized protein</fullName>
    </submittedName>
</protein>